<comment type="caution">
    <text evidence="2">The sequence shown here is derived from an EMBL/GenBank/DDBJ whole genome shotgun (WGS) entry which is preliminary data.</text>
</comment>
<reference evidence="2 3" key="1">
    <citation type="submission" date="2023-09" db="EMBL/GenBank/DDBJ databases">
        <title>Microbacterium fusihabitans sp. nov., Microbacterium phycihabitans sp. nov., and Microbacterium cervinum sp. nov., isolated from dried seaweeds of beach.</title>
        <authorList>
            <person name="Lee S.D."/>
        </authorList>
    </citation>
    <scope>NUCLEOTIDE SEQUENCE [LARGE SCALE GENOMIC DNA]</scope>
    <source>
        <strain evidence="2 3">KSW2-21</strain>
    </source>
</reference>
<dbReference type="Proteomes" id="UP001256673">
    <property type="component" value="Unassembled WGS sequence"/>
</dbReference>
<evidence type="ECO:0000313" key="2">
    <source>
        <dbReference type="EMBL" id="MDU0326300.1"/>
    </source>
</evidence>
<dbReference type="SMART" id="SM00530">
    <property type="entry name" value="HTH_XRE"/>
    <property type="match status" value="1"/>
</dbReference>
<dbReference type="PANTHER" id="PTHR35010:SF2">
    <property type="entry name" value="BLL4672 PROTEIN"/>
    <property type="match status" value="1"/>
</dbReference>
<accession>A0ABU3RUR2</accession>
<evidence type="ECO:0000259" key="1">
    <source>
        <dbReference type="PROSITE" id="PS50943"/>
    </source>
</evidence>
<dbReference type="SUPFAM" id="SSF47413">
    <property type="entry name" value="lambda repressor-like DNA-binding domains"/>
    <property type="match status" value="1"/>
</dbReference>
<dbReference type="CDD" id="cd00093">
    <property type="entry name" value="HTH_XRE"/>
    <property type="match status" value="1"/>
</dbReference>
<evidence type="ECO:0000313" key="3">
    <source>
        <dbReference type="Proteomes" id="UP001256673"/>
    </source>
</evidence>
<feature type="domain" description="HTH cro/C1-type" evidence="1">
    <location>
        <begin position="33"/>
        <end position="80"/>
    </location>
</feature>
<gene>
    <name evidence="2" type="ORF">RWH43_05955</name>
</gene>
<dbReference type="PANTHER" id="PTHR35010">
    <property type="entry name" value="BLL4672 PROTEIN-RELATED"/>
    <property type="match status" value="1"/>
</dbReference>
<dbReference type="InterPro" id="IPR041413">
    <property type="entry name" value="MLTR_LBD"/>
</dbReference>
<dbReference type="InterPro" id="IPR010982">
    <property type="entry name" value="Lambda_DNA-bd_dom_sf"/>
</dbReference>
<dbReference type="Gene3D" id="3.30.450.180">
    <property type="match status" value="1"/>
</dbReference>
<dbReference type="Pfam" id="PF17765">
    <property type="entry name" value="MLTR_LBD"/>
    <property type="match status" value="1"/>
</dbReference>
<organism evidence="2 3">
    <name type="scientific">Microbacterium algihabitans</name>
    <dbReference type="NCBI Taxonomy" id="3075992"/>
    <lineage>
        <taxon>Bacteria</taxon>
        <taxon>Bacillati</taxon>
        <taxon>Actinomycetota</taxon>
        <taxon>Actinomycetes</taxon>
        <taxon>Micrococcales</taxon>
        <taxon>Microbacteriaceae</taxon>
        <taxon>Microbacterium</taxon>
    </lineage>
</organism>
<dbReference type="Gene3D" id="1.10.260.40">
    <property type="entry name" value="lambda repressor-like DNA-binding domains"/>
    <property type="match status" value="1"/>
</dbReference>
<protein>
    <submittedName>
        <fullName evidence="2">Helix-turn-helix transcriptional regulator</fullName>
    </submittedName>
</protein>
<dbReference type="InterPro" id="IPR001387">
    <property type="entry name" value="Cro/C1-type_HTH"/>
</dbReference>
<dbReference type="PROSITE" id="PS50943">
    <property type="entry name" value="HTH_CROC1"/>
    <property type="match status" value="1"/>
</dbReference>
<keyword evidence="3" id="KW-1185">Reference proteome</keyword>
<proteinExistence type="predicted"/>
<sequence>MSSELGDFLRSRRDAVTPAAAGVTSWGPRRVPGLRREELAQVAGISVNYYTRLEQGQSANASDAIIEALARALDLDDDERVHLYELARPVPARRTRTARAEVAVPGALALLASMPTVPALLLGRRNDVLAWNRLGHALVAGHLAFTDPQDPATRPNQMRLLFLDRHMRELHRDWAEEAASAVASLRYVAGQYPDDRALAELVGELSMNSRDFARLWAKHDVRLCSSGTKRLHHPQVGDLDLHYEVLHLPDSNGQRLLTHTAEAGSAAADALALLG</sequence>
<name>A0ABU3RUR2_9MICO</name>
<dbReference type="EMBL" id="JAWDIU010000001">
    <property type="protein sequence ID" value="MDU0326300.1"/>
    <property type="molecule type" value="Genomic_DNA"/>
</dbReference>
<dbReference type="Pfam" id="PF13560">
    <property type="entry name" value="HTH_31"/>
    <property type="match status" value="1"/>
</dbReference>